<evidence type="ECO:0000256" key="1">
    <source>
        <dbReference type="SAM" id="MobiDB-lite"/>
    </source>
</evidence>
<evidence type="ECO:0000313" key="3">
    <source>
        <dbReference type="Proteomes" id="UP000194127"/>
    </source>
</evidence>
<name>A0A1X6MTP9_9APHY</name>
<accession>A0A1X6MTP9</accession>
<protein>
    <submittedName>
        <fullName evidence="2">Uncharacterized protein</fullName>
    </submittedName>
</protein>
<dbReference type="EMBL" id="KZ110601">
    <property type="protein sequence ID" value="OSX59745.1"/>
    <property type="molecule type" value="Genomic_DNA"/>
</dbReference>
<keyword evidence="3" id="KW-1185">Reference proteome</keyword>
<organism evidence="2 3">
    <name type="scientific">Postia placenta MAD-698-R-SB12</name>
    <dbReference type="NCBI Taxonomy" id="670580"/>
    <lineage>
        <taxon>Eukaryota</taxon>
        <taxon>Fungi</taxon>
        <taxon>Dikarya</taxon>
        <taxon>Basidiomycota</taxon>
        <taxon>Agaricomycotina</taxon>
        <taxon>Agaricomycetes</taxon>
        <taxon>Polyporales</taxon>
        <taxon>Adustoporiaceae</taxon>
        <taxon>Rhodonia</taxon>
    </lineage>
</organism>
<proteinExistence type="predicted"/>
<dbReference type="Proteomes" id="UP000194127">
    <property type="component" value="Unassembled WGS sequence"/>
</dbReference>
<dbReference type="OrthoDB" id="3647690at2759"/>
<feature type="region of interest" description="Disordered" evidence="1">
    <location>
        <begin position="108"/>
        <end position="147"/>
    </location>
</feature>
<evidence type="ECO:0000313" key="2">
    <source>
        <dbReference type="EMBL" id="OSX59745.1"/>
    </source>
</evidence>
<gene>
    <name evidence="2" type="ORF">POSPLADRAFT_1059049</name>
</gene>
<reference evidence="2 3" key="1">
    <citation type="submission" date="2017-04" db="EMBL/GenBank/DDBJ databases">
        <title>Genome Sequence of the Model Brown-Rot Fungus Postia placenta SB12.</title>
        <authorList>
            <consortium name="DOE Joint Genome Institute"/>
            <person name="Gaskell J."/>
            <person name="Kersten P."/>
            <person name="Larrondo L.F."/>
            <person name="Canessa P."/>
            <person name="Martinez D."/>
            <person name="Hibbett D."/>
            <person name="Schmoll M."/>
            <person name="Kubicek C.P."/>
            <person name="Martinez A.T."/>
            <person name="Yadav J."/>
            <person name="Master E."/>
            <person name="Magnuson J.K."/>
            <person name="James T."/>
            <person name="Yaver D."/>
            <person name="Berka R."/>
            <person name="Labutti K."/>
            <person name="Lipzen A."/>
            <person name="Aerts A."/>
            <person name="Barry K."/>
            <person name="Henrissat B."/>
            <person name="Blanchette R."/>
            <person name="Grigoriev I."/>
            <person name="Cullen D."/>
        </authorList>
    </citation>
    <scope>NUCLEOTIDE SEQUENCE [LARGE SCALE GENOMIC DNA]</scope>
    <source>
        <strain evidence="2 3">MAD-698-R-SB12</strain>
    </source>
</reference>
<dbReference type="GeneID" id="36326066"/>
<feature type="compositionally biased region" description="Basic and acidic residues" evidence="1">
    <location>
        <begin position="108"/>
        <end position="124"/>
    </location>
</feature>
<dbReference type="AlphaFoldDB" id="A0A1X6MTP9"/>
<dbReference type="STRING" id="670580.A0A1X6MTP9"/>
<dbReference type="RefSeq" id="XP_024336539.1">
    <property type="nucleotide sequence ID" value="XM_024481116.1"/>
</dbReference>
<feature type="compositionally biased region" description="Low complexity" evidence="1">
    <location>
        <begin position="127"/>
        <end position="138"/>
    </location>
</feature>
<sequence>MALGLADDDSMSGLEPQKAVDEILDDGFLVQQAGVNPETGEAWKPRWIPRSQCRPELVAKWKATRANVINDVKVKIQKRSLSPIPAGHLTVKKEDEFERISVKEEDFPDVSEDHYRQKRSRLDIPDTSSTTANKSSTNMPRGRTEQRSSIFLPKKAKGKITASRASSELNSMNIGNVSSEDHTKPFEIERWLLYRAVSSKSGMIIVIRGTHGDEKHSGWFQGLHEGARGVILSVMNTGNDAFASTAETRLLSPLDPTQDTFNIPTQYIFPVEPSRPGQKALILHGDHKGEIAIVREEEENGWFVSVGNMHFEVSADKLVQVMDV</sequence>